<sequence>MDFITRIRPTIPGPWTITTYDSMITTPSPARIINKQPRRTIISATNSEQSGVVQKQPQAVEPMTMEQPAARLRGGCLPCPGGCCCCIPIPCCC</sequence>
<evidence type="ECO:0000313" key="1">
    <source>
        <dbReference type="EMBL" id="KAF6752250.1"/>
    </source>
</evidence>
<keyword evidence="2" id="KW-1185">Reference proteome</keyword>
<name>A0A8H6HSA6_9AGAR</name>
<protein>
    <submittedName>
        <fullName evidence="1">Uncharacterized protein</fullName>
    </submittedName>
</protein>
<reference evidence="1 2" key="1">
    <citation type="submission" date="2020-07" db="EMBL/GenBank/DDBJ databases">
        <title>Comparative genomics of pyrophilous fungi reveals a link between fire events and developmental genes.</title>
        <authorList>
            <consortium name="DOE Joint Genome Institute"/>
            <person name="Steindorff A.S."/>
            <person name="Carver A."/>
            <person name="Calhoun S."/>
            <person name="Stillman K."/>
            <person name="Liu H."/>
            <person name="Lipzen A."/>
            <person name="Pangilinan J."/>
            <person name="Labutti K."/>
            <person name="Bruns T.D."/>
            <person name="Grigoriev I.V."/>
        </authorList>
    </citation>
    <scope>NUCLEOTIDE SEQUENCE [LARGE SCALE GENOMIC DNA]</scope>
    <source>
        <strain evidence="1 2">CBS 144469</strain>
    </source>
</reference>
<gene>
    <name evidence="1" type="ORF">DFP72DRAFT_905517</name>
</gene>
<comment type="caution">
    <text evidence="1">The sequence shown here is derived from an EMBL/GenBank/DDBJ whole genome shotgun (WGS) entry which is preliminary data.</text>
</comment>
<dbReference type="EMBL" id="JACGCI010000045">
    <property type="protein sequence ID" value="KAF6752250.1"/>
    <property type="molecule type" value="Genomic_DNA"/>
</dbReference>
<proteinExistence type="predicted"/>
<dbReference type="AlphaFoldDB" id="A0A8H6HSA6"/>
<evidence type="ECO:0000313" key="2">
    <source>
        <dbReference type="Proteomes" id="UP000521943"/>
    </source>
</evidence>
<dbReference type="Proteomes" id="UP000521943">
    <property type="component" value="Unassembled WGS sequence"/>
</dbReference>
<organism evidence="1 2">
    <name type="scientific">Ephemerocybe angulata</name>
    <dbReference type="NCBI Taxonomy" id="980116"/>
    <lineage>
        <taxon>Eukaryota</taxon>
        <taxon>Fungi</taxon>
        <taxon>Dikarya</taxon>
        <taxon>Basidiomycota</taxon>
        <taxon>Agaricomycotina</taxon>
        <taxon>Agaricomycetes</taxon>
        <taxon>Agaricomycetidae</taxon>
        <taxon>Agaricales</taxon>
        <taxon>Agaricineae</taxon>
        <taxon>Psathyrellaceae</taxon>
        <taxon>Ephemerocybe</taxon>
    </lineage>
</organism>
<accession>A0A8H6HSA6</accession>